<dbReference type="SMART" id="SM00420">
    <property type="entry name" value="HTH_DEOR"/>
    <property type="match status" value="1"/>
</dbReference>
<dbReference type="OrthoDB" id="9814815at2"/>
<dbReference type="InterPro" id="IPR001034">
    <property type="entry name" value="DeoR_HTH"/>
</dbReference>
<organism evidence="6 7">
    <name type="scientific">Affinibrenneria salicis</name>
    <dbReference type="NCBI Taxonomy" id="2590031"/>
    <lineage>
        <taxon>Bacteria</taxon>
        <taxon>Pseudomonadati</taxon>
        <taxon>Pseudomonadota</taxon>
        <taxon>Gammaproteobacteria</taxon>
        <taxon>Enterobacterales</taxon>
        <taxon>Pectobacteriaceae</taxon>
        <taxon>Affinibrenneria</taxon>
    </lineage>
</organism>
<evidence type="ECO:0000256" key="3">
    <source>
        <dbReference type="ARBA" id="ARBA00023163"/>
    </source>
</evidence>
<dbReference type="EMBL" id="VYKJ01000010">
    <property type="protein sequence ID" value="KAA8997683.1"/>
    <property type="molecule type" value="Genomic_DNA"/>
</dbReference>
<evidence type="ECO:0000313" key="7">
    <source>
        <dbReference type="Proteomes" id="UP000335415"/>
    </source>
</evidence>
<dbReference type="InterPro" id="IPR037171">
    <property type="entry name" value="NagB/RpiA_transferase-like"/>
</dbReference>
<dbReference type="InterPro" id="IPR050313">
    <property type="entry name" value="Carb_Metab_HTH_regulators"/>
</dbReference>
<reference evidence="6 7" key="1">
    <citation type="submission" date="2019-09" db="EMBL/GenBank/DDBJ databases">
        <authorList>
            <person name="Li Y."/>
        </authorList>
    </citation>
    <scope>NUCLEOTIDE SEQUENCE [LARGE SCALE GENOMIC DNA]</scope>
    <source>
        <strain evidence="6 7">L3-3HA</strain>
    </source>
</reference>
<name>A0A5J5FVK5_9GAMM</name>
<dbReference type="PANTHER" id="PTHR30363">
    <property type="entry name" value="HTH-TYPE TRANSCRIPTIONAL REGULATOR SRLR-RELATED"/>
    <property type="match status" value="1"/>
</dbReference>
<dbReference type="AlphaFoldDB" id="A0A5J5FVK5"/>
<keyword evidence="1" id="KW-0678">Repressor</keyword>
<accession>A0A5J5FVK5</accession>
<dbReference type="InterPro" id="IPR014036">
    <property type="entry name" value="DeoR-like_C"/>
</dbReference>
<keyword evidence="3" id="KW-0804">Transcription</keyword>
<dbReference type="Gene3D" id="1.10.10.10">
    <property type="entry name" value="Winged helix-like DNA-binding domain superfamily/Winged helix DNA-binding domain"/>
    <property type="match status" value="1"/>
</dbReference>
<dbReference type="PROSITE" id="PS51000">
    <property type="entry name" value="HTH_DEOR_2"/>
    <property type="match status" value="1"/>
</dbReference>
<keyword evidence="7" id="KW-1185">Reference proteome</keyword>
<dbReference type="Proteomes" id="UP000335415">
    <property type="component" value="Unassembled WGS sequence"/>
</dbReference>
<dbReference type="InterPro" id="IPR036390">
    <property type="entry name" value="WH_DNA-bd_sf"/>
</dbReference>
<dbReference type="SUPFAM" id="SSF100950">
    <property type="entry name" value="NagB/RpiA/CoA transferase-like"/>
    <property type="match status" value="1"/>
</dbReference>
<dbReference type="SMART" id="SM01134">
    <property type="entry name" value="DeoRC"/>
    <property type="match status" value="1"/>
</dbReference>
<dbReference type="Pfam" id="PF08220">
    <property type="entry name" value="HTH_DeoR"/>
    <property type="match status" value="1"/>
</dbReference>
<sequence length="267" mass="29098">MTPESRRRAIAMMVTERGECSIEQLAGHFGVSLQTVRSDVRQLTEQGLLLRRYGLVAPFARENIGYRQREIVNVSGKRWIGEQVAALLIEYPSCFLGTGTTVEMVALALPSDARLAVFTNNLHAAQPLSRLAGCDLTVAGGKLRKRDLDIIGGEALAFFSRYRVAIGVVSIGGIGEAGELYDFNDEEVMARHALLAGAALKVLVVDSTKFGRSALCQNGTIADFHYVVSDRPPSTPQREALQGAPTRWLCREKSGTPPDRELAAVRE</sequence>
<dbReference type="GO" id="GO:0003700">
    <property type="term" value="F:DNA-binding transcription factor activity"/>
    <property type="evidence" value="ECO:0007669"/>
    <property type="project" value="InterPro"/>
</dbReference>
<evidence type="ECO:0000313" key="6">
    <source>
        <dbReference type="EMBL" id="KAA8997683.1"/>
    </source>
</evidence>
<protein>
    <submittedName>
        <fullName evidence="6">DeoR/GlpR transcriptional regulator</fullName>
    </submittedName>
</protein>
<evidence type="ECO:0000256" key="1">
    <source>
        <dbReference type="ARBA" id="ARBA00022491"/>
    </source>
</evidence>
<dbReference type="RefSeq" id="WP_150436382.1">
    <property type="nucleotide sequence ID" value="NZ_VYKJ01000010.1"/>
</dbReference>
<gene>
    <name evidence="6" type="ORF">FJU30_18150</name>
</gene>
<dbReference type="SUPFAM" id="SSF46785">
    <property type="entry name" value="Winged helix' DNA-binding domain"/>
    <property type="match status" value="1"/>
</dbReference>
<evidence type="ECO:0000259" key="5">
    <source>
        <dbReference type="PROSITE" id="PS51000"/>
    </source>
</evidence>
<feature type="compositionally biased region" description="Basic and acidic residues" evidence="4">
    <location>
        <begin position="249"/>
        <end position="267"/>
    </location>
</feature>
<keyword evidence="2" id="KW-0805">Transcription regulation</keyword>
<dbReference type="Pfam" id="PF00455">
    <property type="entry name" value="DeoRC"/>
    <property type="match status" value="1"/>
</dbReference>
<dbReference type="PANTHER" id="PTHR30363:SF4">
    <property type="entry name" value="GLYCEROL-3-PHOSPHATE REGULON REPRESSOR"/>
    <property type="match status" value="1"/>
</dbReference>
<comment type="caution">
    <text evidence="6">The sequence shown here is derived from an EMBL/GenBank/DDBJ whole genome shotgun (WGS) entry which is preliminary data.</text>
</comment>
<feature type="domain" description="HTH deoR-type" evidence="5">
    <location>
        <begin position="3"/>
        <end position="58"/>
    </location>
</feature>
<proteinExistence type="predicted"/>
<evidence type="ECO:0000256" key="2">
    <source>
        <dbReference type="ARBA" id="ARBA00023015"/>
    </source>
</evidence>
<feature type="region of interest" description="Disordered" evidence="4">
    <location>
        <begin position="233"/>
        <end position="267"/>
    </location>
</feature>
<dbReference type="InterPro" id="IPR036388">
    <property type="entry name" value="WH-like_DNA-bd_sf"/>
</dbReference>
<evidence type="ECO:0000256" key="4">
    <source>
        <dbReference type="SAM" id="MobiDB-lite"/>
    </source>
</evidence>